<protein>
    <recommendedName>
        <fullName evidence="3">ISL3 family transposase</fullName>
    </recommendedName>
</protein>
<organism evidence="1 2">
    <name type="scientific">Paenibacillus farraposensis</name>
    <dbReference type="NCBI Taxonomy" id="2807095"/>
    <lineage>
        <taxon>Bacteria</taxon>
        <taxon>Bacillati</taxon>
        <taxon>Bacillota</taxon>
        <taxon>Bacilli</taxon>
        <taxon>Bacillales</taxon>
        <taxon>Paenibacillaceae</taxon>
        <taxon>Paenibacillus</taxon>
    </lineage>
</organism>
<evidence type="ECO:0000313" key="2">
    <source>
        <dbReference type="Proteomes" id="UP001597340"/>
    </source>
</evidence>
<keyword evidence="2" id="KW-1185">Reference proteome</keyword>
<gene>
    <name evidence="1" type="ORF">ACFQ5D_20525</name>
</gene>
<evidence type="ECO:0008006" key="3">
    <source>
        <dbReference type="Google" id="ProtNLM"/>
    </source>
</evidence>
<sequence>MIRTESNPARTIRHSEAFGKTVYVRVPAIRLFCMQCQCGFV</sequence>
<comment type="caution">
    <text evidence="1">The sequence shown here is derived from an EMBL/GenBank/DDBJ whole genome shotgun (WGS) entry which is preliminary data.</text>
</comment>
<name>A0ABW4DGI8_9BACL</name>
<evidence type="ECO:0000313" key="1">
    <source>
        <dbReference type="EMBL" id="MFD1463689.1"/>
    </source>
</evidence>
<accession>A0ABW4DGI8</accession>
<reference evidence="2" key="1">
    <citation type="journal article" date="2019" name="Int. J. Syst. Evol. Microbiol.">
        <title>The Global Catalogue of Microorganisms (GCM) 10K type strain sequencing project: providing services to taxonomists for standard genome sequencing and annotation.</title>
        <authorList>
            <consortium name="The Broad Institute Genomics Platform"/>
            <consortium name="The Broad Institute Genome Sequencing Center for Infectious Disease"/>
            <person name="Wu L."/>
            <person name="Ma J."/>
        </authorList>
    </citation>
    <scope>NUCLEOTIDE SEQUENCE [LARGE SCALE GENOMIC DNA]</scope>
    <source>
        <strain evidence="2">CCM 9147</strain>
    </source>
</reference>
<dbReference type="EMBL" id="JBHTNZ010000040">
    <property type="protein sequence ID" value="MFD1463689.1"/>
    <property type="molecule type" value="Genomic_DNA"/>
</dbReference>
<dbReference type="RefSeq" id="WP_377570795.1">
    <property type="nucleotide sequence ID" value="NZ_JAFFQR010000042.1"/>
</dbReference>
<dbReference type="Proteomes" id="UP001597340">
    <property type="component" value="Unassembled WGS sequence"/>
</dbReference>
<proteinExistence type="predicted"/>